<dbReference type="Pfam" id="PF12911">
    <property type="entry name" value="OppC_N"/>
    <property type="match status" value="1"/>
</dbReference>
<comment type="caution">
    <text evidence="10">The sequence shown here is derived from an EMBL/GenBank/DDBJ whole genome shotgun (WGS) entry which is preliminary data.</text>
</comment>
<gene>
    <name evidence="10" type="ORF">AEAE_0659</name>
</gene>
<evidence type="ECO:0000256" key="6">
    <source>
        <dbReference type="ARBA" id="ARBA00023136"/>
    </source>
</evidence>
<dbReference type="GO" id="GO:0005886">
    <property type="term" value="C:plasma membrane"/>
    <property type="evidence" value="ECO:0007669"/>
    <property type="project" value="UniProtKB-SubCell"/>
</dbReference>
<feature type="transmembrane region" description="Helical" evidence="7">
    <location>
        <begin position="258"/>
        <end position="280"/>
    </location>
</feature>
<evidence type="ECO:0000259" key="9">
    <source>
        <dbReference type="PROSITE" id="PS50928"/>
    </source>
</evidence>
<dbReference type="GO" id="GO:0055085">
    <property type="term" value="P:transmembrane transport"/>
    <property type="evidence" value="ECO:0007669"/>
    <property type="project" value="InterPro"/>
</dbReference>
<dbReference type="Gene3D" id="1.10.3720.10">
    <property type="entry name" value="MetI-like"/>
    <property type="match status" value="1"/>
</dbReference>
<keyword evidence="4 7" id="KW-0812">Transmembrane</keyword>
<feature type="transmembrane region" description="Helical" evidence="7">
    <location>
        <begin position="315"/>
        <end position="333"/>
    </location>
</feature>
<evidence type="ECO:0000256" key="2">
    <source>
        <dbReference type="ARBA" id="ARBA00022448"/>
    </source>
</evidence>
<dbReference type="RefSeq" id="WP_094689729.1">
    <property type="nucleotide sequence ID" value="NZ_JACBYZ010000001.1"/>
</dbReference>
<dbReference type="InterPro" id="IPR000515">
    <property type="entry name" value="MetI-like"/>
</dbReference>
<evidence type="ECO:0000256" key="3">
    <source>
        <dbReference type="ARBA" id="ARBA00022475"/>
    </source>
</evidence>
<dbReference type="InterPro" id="IPR025966">
    <property type="entry name" value="OppC_N"/>
</dbReference>
<reference evidence="10 11" key="1">
    <citation type="journal article" date="2017" name="BMC Genomics">
        <title>Comparative genomic and phylogenomic analyses of the Bifidobacteriaceae family.</title>
        <authorList>
            <person name="Lugli G.A."/>
            <person name="Milani C."/>
            <person name="Turroni F."/>
            <person name="Duranti S."/>
            <person name="Mancabelli L."/>
            <person name="Mangifesta M."/>
            <person name="Ferrario C."/>
            <person name="Modesto M."/>
            <person name="Mattarelli P."/>
            <person name="Jiri K."/>
            <person name="van Sinderen D."/>
            <person name="Ventura M."/>
        </authorList>
    </citation>
    <scope>NUCLEOTIDE SEQUENCE [LARGE SCALE GENOMIC DNA]</scope>
    <source>
        <strain evidence="10 11">LMG 21773</strain>
    </source>
</reference>
<evidence type="ECO:0000313" key="11">
    <source>
        <dbReference type="Proteomes" id="UP000228976"/>
    </source>
</evidence>
<keyword evidence="3" id="KW-1003">Cell membrane</keyword>
<organism evidence="10 11">
    <name type="scientific">Aeriscardovia aeriphila</name>
    <dbReference type="NCBI Taxonomy" id="218139"/>
    <lineage>
        <taxon>Bacteria</taxon>
        <taxon>Bacillati</taxon>
        <taxon>Actinomycetota</taxon>
        <taxon>Actinomycetes</taxon>
        <taxon>Bifidobacteriales</taxon>
        <taxon>Bifidobacteriaceae</taxon>
        <taxon>Aeriscardovia</taxon>
    </lineage>
</organism>
<proteinExistence type="inferred from homology"/>
<evidence type="ECO:0000256" key="8">
    <source>
        <dbReference type="SAM" id="MobiDB-lite"/>
    </source>
</evidence>
<feature type="transmembrane region" description="Helical" evidence="7">
    <location>
        <begin position="208"/>
        <end position="226"/>
    </location>
</feature>
<feature type="transmembrane region" description="Helical" evidence="7">
    <location>
        <begin position="149"/>
        <end position="173"/>
    </location>
</feature>
<feature type="domain" description="ABC transmembrane type-1" evidence="9">
    <location>
        <begin position="143"/>
        <end position="334"/>
    </location>
</feature>
<keyword evidence="5 7" id="KW-1133">Transmembrane helix</keyword>
<dbReference type="CDD" id="cd06261">
    <property type="entry name" value="TM_PBP2"/>
    <property type="match status" value="1"/>
</dbReference>
<accession>A0A261FAI8</accession>
<evidence type="ECO:0000256" key="4">
    <source>
        <dbReference type="ARBA" id="ARBA00022692"/>
    </source>
</evidence>
<dbReference type="PROSITE" id="PS50928">
    <property type="entry name" value="ABC_TM1"/>
    <property type="match status" value="1"/>
</dbReference>
<dbReference type="Proteomes" id="UP000228976">
    <property type="component" value="Unassembled WGS sequence"/>
</dbReference>
<dbReference type="PANTHER" id="PTHR43386">
    <property type="entry name" value="OLIGOPEPTIDE TRANSPORT SYSTEM PERMEASE PROTEIN APPC"/>
    <property type="match status" value="1"/>
</dbReference>
<comment type="subcellular location">
    <subcellularLocation>
        <location evidence="1 7">Cell membrane</location>
        <topology evidence="1 7">Multi-pass membrane protein</topology>
    </subcellularLocation>
</comment>
<keyword evidence="6 7" id="KW-0472">Membrane</keyword>
<dbReference type="OrthoDB" id="9812701at2"/>
<protein>
    <submittedName>
        <fullName evidence="10">ABC transporter, permease protein</fullName>
    </submittedName>
</protein>
<sequence>MSNANSVNPPVEQEPTEFDRKAPISAAQVRVIEDGTTTLPGQERFVASVEDIPMQGIDQVDEAAPASSMWAQAWRRLRRNPLFIVSSILIVIILLMALFPGLFAHQNPTACSLNDSIAGPRAGHPFGFDLQGCDIYARVVYGTRTSVSIGILTTIAVVIVGGLIGAIAGYFGGLVDSLLSRLIDIFYAVPLLLGAIVLLQMFHDDSNIWKIVITLTLFSWVSMARITRSAVLSAKNLEFNTASTALGSSRMRNLFKHVLPNSLAPMIVTATMSLGSYIVAEATLDFLGVGLQGNVVSWGVDISNAQSQLTSAPMILFYPSVALAITVLAFIMLGDCVQDALDPTGELR</sequence>
<feature type="transmembrane region" description="Helical" evidence="7">
    <location>
        <begin position="82"/>
        <end position="103"/>
    </location>
</feature>
<dbReference type="InterPro" id="IPR050366">
    <property type="entry name" value="BP-dependent_transpt_permease"/>
</dbReference>
<evidence type="ECO:0000256" key="1">
    <source>
        <dbReference type="ARBA" id="ARBA00004651"/>
    </source>
</evidence>
<evidence type="ECO:0000256" key="5">
    <source>
        <dbReference type="ARBA" id="ARBA00022989"/>
    </source>
</evidence>
<evidence type="ECO:0000256" key="7">
    <source>
        <dbReference type="RuleBase" id="RU363032"/>
    </source>
</evidence>
<dbReference type="Pfam" id="PF00528">
    <property type="entry name" value="BPD_transp_1"/>
    <property type="match status" value="1"/>
</dbReference>
<name>A0A261FAI8_9BIFI</name>
<keyword evidence="2 7" id="KW-0813">Transport</keyword>
<feature type="transmembrane region" description="Helical" evidence="7">
    <location>
        <begin position="185"/>
        <end position="202"/>
    </location>
</feature>
<dbReference type="PANTHER" id="PTHR43386:SF6">
    <property type="entry name" value="ABC TRANSPORTER PERMEASE PROTEIN"/>
    <property type="match status" value="1"/>
</dbReference>
<evidence type="ECO:0000313" key="10">
    <source>
        <dbReference type="EMBL" id="OZG56171.1"/>
    </source>
</evidence>
<feature type="region of interest" description="Disordered" evidence="8">
    <location>
        <begin position="1"/>
        <end position="20"/>
    </location>
</feature>
<dbReference type="EMBL" id="MWWU01000002">
    <property type="protein sequence ID" value="OZG56171.1"/>
    <property type="molecule type" value="Genomic_DNA"/>
</dbReference>
<dbReference type="InterPro" id="IPR035906">
    <property type="entry name" value="MetI-like_sf"/>
</dbReference>
<keyword evidence="11" id="KW-1185">Reference proteome</keyword>
<comment type="similarity">
    <text evidence="7">Belongs to the binding-protein-dependent transport system permease family.</text>
</comment>
<dbReference type="SUPFAM" id="SSF161098">
    <property type="entry name" value="MetI-like"/>
    <property type="match status" value="1"/>
</dbReference>
<dbReference type="AlphaFoldDB" id="A0A261FAI8"/>